<feature type="transmembrane region" description="Helical" evidence="1">
    <location>
        <begin position="22"/>
        <end position="40"/>
    </location>
</feature>
<gene>
    <name evidence="2" type="ORF">CO083_00670</name>
</gene>
<evidence type="ECO:0000313" key="3">
    <source>
        <dbReference type="Proteomes" id="UP000229706"/>
    </source>
</evidence>
<dbReference type="AlphaFoldDB" id="A0A2M8DE08"/>
<dbReference type="Proteomes" id="UP000229706">
    <property type="component" value="Unassembled WGS sequence"/>
</dbReference>
<accession>A0A2M8DE08</accession>
<dbReference type="EMBL" id="PFTH01000026">
    <property type="protein sequence ID" value="PJB89502.1"/>
    <property type="molecule type" value="Genomic_DNA"/>
</dbReference>
<proteinExistence type="predicted"/>
<keyword evidence="1" id="KW-0812">Transmembrane</keyword>
<evidence type="ECO:0000313" key="2">
    <source>
        <dbReference type="EMBL" id="PJB89502.1"/>
    </source>
</evidence>
<evidence type="ECO:0000256" key="1">
    <source>
        <dbReference type="SAM" id="Phobius"/>
    </source>
</evidence>
<name>A0A2M8DE08_9BACT</name>
<feature type="non-terminal residue" evidence="2">
    <location>
        <position position="1"/>
    </location>
</feature>
<sequence>ENKLYHSLSMTLTEVSFYSRKYMPVVILVGLLFLIFFYLIKLMIMLNPPAPQSARIMINPIFDKISVPIINDLASPSAQINYVFDTIEGTPITATDTAKIFQFQTGQVSFGYLNKIYLTAKSLGFDTEIVKHTKTDNMAEFDSGKQRLSIDIQNYNFTYEYRFTDEPDLFNNVRPPEKEESEQKAKDFLILVDRYPQELTQGKTNTVFFSYSPQDQTMTRIDDSSQANMVEVDFFRPDIDNFPTVSPLNLNSQNYVIMMFTNDGFKILRAQVKFYETDQNKIGIYPLITGEEAFAKLQAGGAYFMKFQESQTDVTIKKMFLAYLDPDVYQPYLQPVYVFWGDNDFSAYVPAVHPDYLQ</sequence>
<comment type="caution">
    <text evidence="2">The sequence shown here is derived from an EMBL/GenBank/DDBJ whole genome shotgun (WGS) entry which is preliminary data.</text>
</comment>
<reference evidence="3" key="1">
    <citation type="submission" date="2017-09" db="EMBL/GenBank/DDBJ databases">
        <title>Depth-based differentiation of microbial function through sediment-hosted aquifers and enrichment of novel symbionts in the deep terrestrial subsurface.</title>
        <authorList>
            <person name="Probst A.J."/>
            <person name="Ladd B."/>
            <person name="Jarett J.K."/>
            <person name="Geller-Mcgrath D.E."/>
            <person name="Sieber C.M.K."/>
            <person name="Emerson J.B."/>
            <person name="Anantharaman K."/>
            <person name="Thomas B.C."/>
            <person name="Malmstrom R."/>
            <person name="Stieglmeier M."/>
            <person name="Klingl A."/>
            <person name="Woyke T."/>
            <person name="Ryan C.M."/>
            <person name="Banfield J.F."/>
        </authorList>
    </citation>
    <scope>NUCLEOTIDE SEQUENCE [LARGE SCALE GENOMIC DNA]</scope>
</reference>
<protein>
    <submittedName>
        <fullName evidence="2">Uncharacterized protein</fullName>
    </submittedName>
</protein>
<keyword evidence="1" id="KW-1133">Transmembrane helix</keyword>
<keyword evidence="1" id="KW-0472">Membrane</keyword>
<organism evidence="2 3">
    <name type="scientific">Candidatus Roizmanbacteria bacterium CG_4_9_14_0_8_um_filter_34_12</name>
    <dbReference type="NCBI Taxonomy" id="1974840"/>
    <lineage>
        <taxon>Bacteria</taxon>
        <taxon>Candidatus Roizmaniibacteriota</taxon>
    </lineage>
</organism>